<protein>
    <submittedName>
        <fullName evidence="1">Uncharacterized protein</fullName>
    </submittedName>
</protein>
<accession>A0A8J3I304</accession>
<dbReference type="AlphaFoldDB" id="A0A8J3I304"/>
<dbReference type="Proteomes" id="UP000612362">
    <property type="component" value="Unassembled WGS sequence"/>
</dbReference>
<dbReference type="EMBL" id="BNJF01000001">
    <property type="protein sequence ID" value="GHO44539.1"/>
    <property type="molecule type" value="Genomic_DNA"/>
</dbReference>
<evidence type="ECO:0000313" key="1">
    <source>
        <dbReference type="EMBL" id="GHO44539.1"/>
    </source>
</evidence>
<comment type="caution">
    <text evidence="1">The sequence shown here is derived from an EMBL/GenBank/DDBJ whole genome shotgun (WGS) entry which is preliminary data.</text>
</comment>
<proteinExistence type="predicted"/>
<dbReference type="RefSeq" id="WP_220193922.1">
    <property type="nucleotide sequence ID" value="NZ_BNJF01000001.1"/>
</dbReference>
<gene>
    <name evidence="1" type="ORF">KSX_27020</name>
</gene>
<name>A0A8J3I304_9CHLR</name>
<sequence>MDTSKVEKLLETVNDRMEKGSKNHYQLLRLSNALYNLRDGYPIVAAFTDFQSGLSLEYYAVYNLLQVEDIKRDADWVVDYERHMTLCAGYCELLPEIEKVIGKGLLGLPNYDTEVN</sequence>
<organism evidence="1 2">
    <name type="scientific">Ktedonospora formicarum</name>
    <dbReference type="NCBI Taxonomy" id="2778364"/>
    <lineage>
        <taxon>Bacteria</taxon>
        <taxon>Bacillati</taxon>
        <taxon>Chloroflexota</taxon>
        <taxon>Ktedonobacteria</taxon>
        <taxon>Ktedonobacterales</taxon>
        <taxon>Ktedonobacteraceae</taxon>
        <taxon>Ktedonospora</taxon>
    </lineage>
</organism>
<reference evidence="1" key="1">
    <citation type="submission" date="2020-10" db="EMBL/GenBank/DDBJ databases">
        <title>Taxonomic study of unclassified bacteria belonging to the class Ktedonobacteria.</title>
        <authorList>
            <person name="Yabe S."/>
            <person name="Wang C.M."/>
            <person name="Zheng Y."/>
            <person name="Sakai Y."/>
            <person name="Cavaletti L."/>
            <person name="Monciardini P."/>
            <person name="Donadio S."/>
        </authorList>
    </citation>
    <scope>NUCLEOTIDE SEQUENCE</scope>
    <source>
        <strain evidence="1">SOSP1-1</strain>
    </source>
</reference>
<keyword evidence="2" id="KW-1185">Reference proteome</keyword>
<evidence type="ECO:0000313" key="2">
    <source>
        <dbReference type="Proteomes" id="UP000612362"/>
    </source>
</evidence>